<dbReference type="PANTHER" id="PTHR43744:SF8">
    <property type="entry name" value="SN-GLYCEROL-3-PHOSPHATE TRANSPORT SYSTEM PERMEASE PROTEIN UGPE"/>
    <property type="match status" value="1"/>
</dbReference>
<gene>
    <name evidence="8" type="ORF">Q604_UNBC06769G0001</name>
</gene>
<evidence type="ECO:0000256" key="3">
    <source>
        <dbReference type="ARBA" id="ARBA00022475"/>
    </source>
</evidence>
<dbReference type="SUPFAM" id="SSF161098">
    <property type="entry name" value="MetI-like"/>
    <property type="match status" value="1"/>
</dbReference>
<organism evidence="8">
    <name type="scientific">human gut metagenome</name>
    <dbReference type="NCBI Taxonomy" id="408170"/>
    <lineage>
        <taxon>unclassified sequences</taxon>
        <taxon>metagenomes</taxon>
        <taxon>organismal metagenomes</taxon>
    </lineage>
</organism>
<feature type="non-terminal residue" evidence="8">
    <location>
        <position position="1"/>
    </location>
</feature>
<keyword evidence="4 7" id="KW-0812">Transmembrane</keyword>
<comment type="caution">
    <text evidence="8">The sequence shown here is derived from an EMBL/GenBank/DDBJ whole genome shotgun (WGS) entry which is preliminary data.</text>
</comment>
<feature type="transmembrane region" description="Helical" evidence="7">
    <location>
        <begin position="28"/>
        <end position="54"/>
    </location>
</feature>
<evidence type="ECO:0000256" key="1">
    <source>
        <dbReference type="ARBA" id="ARBA00004651"/>
    </source>
</evidence>
<keyword evidence="6 7" id="KW-0472">Membrane</keyword>
<proteinExistence type="predicted"/>
<name>W1YCE4_9ZZZZ</name>
<dbReference type="InterPro" id="IPR035906">
    <property type="entry name" value="MetI-like_sf"/>
</dbReference>
<protein>
    <submittedName>
        <fullName evidence="8">Binding-protein-dependent transport system inner membrane component</fullName>
    </submittedName>
</protein>
<dbReference type="PANTHER" id="PTHR43744">
    <property type="entry name" value="ABC TRANSPORTER PERMEASE PROTEIN MG189-RELATED-RELATED"/>
    <property type="match status" value="1"/>
</dbReference>
<keyword evidence="3" id="KW-1003">Cell membrane</keyword>
<sequence length="63" mass="7052">ALPILLDERNWMVQQGLSSMQSQYGAQWGYIAAAAVIVAIPTLLLFLLCQRWLIKSIMISGMK</sequence>
<comment type="subcellular location">
    <subcellularLocation>
        <location evidence="1">Cell membrane</location>
        <topology evidence="1">Multi-pass membrane protein</topology>
    </subcellularLocation>
</comment>
<dbReference type="GO" id="GO:0005886">
    <property type="term" value="C:plasma membrane"/>
    <property type="evidence" value="ECO:0007669"/>
    <property type="project" value="UniProtKB-SubCell"/>
</dbReference>
<evidence type="ECO:0000256" key="5">
    <source>
        <dbReference type="ARBA" id="ARBA00022989"/>
    </source>
</evidence>
<keyword evidence="5 7" id="KW-1133">Transmembrane helix</keyword>
<evidence type="ECO:0000313" key="8">
    <source>
        <dbReference type="EMBL" id="ETJ39370.1"/>
    </source>
</evidence>
<evidence type="ECO:0000256" key="2">
    <source>
        <dbReference type="ARBA" id="ARBA00022448"/>
    </source>
</evidence>
<evidence type="ECO:0000256" key="7">
    <source>
        <dbReference type="SAM" id="Phobius"/>
    </source>
</evidence>
<dbReference type="Gene3D" id="1.10.3720.10">
    <property type="entry name" value="MetI-like"/>
    <property type="match status" value="1"/>
</dbReference>
<reference evidence="8" key="1">
    <citation type="submission" date="2013-12" db="EMBL/GenBank/DDBJ databases">
        <title>A Varibaculum cambriense genome reconstructed from a premature infant gut community with otherwise low bacterial novelty that shifts toward anaerobic metabolism during the third week of life.</title>
        <authorList>
            <person name="Brown C.T."/>
            <person name="Sharon I."/>
            <person name="Thomas B.C."/>
            <person name="Castelle C.J."/>
            <person name="Morowitz M.J."/>
            <person name="Banfield J.F."/>
        </authorList>
    </citation>
    <scope>NUCLEOTIDE SEQUENCE</scope>
</reference>
<dbReference type="AlphaFoldDB" id="W1YCE4"/>
<evidence type="ECO:0000256" key="4">
    <source>
        <dbReference type="ARBA" id="ARBA00022692"/>
    </source>
</evidence>
<keyword evidence="2" id="KW-0813">Transport</keyword>
<accession>W1YCE4</accession>
<dbReference type="EMBL" id="AZMM01006769">
    <property type="protein sequence ID" value="ETJ39370.1"/>
    <property type="molecule type" value="Genomic_DNA"/>
</dbReference>
<evidence type="ECO:0000256" key="6">
    <source>
        <dbReference type="ARBA" id="ARBA00023136"/>
    </source>
</evidence>